<accession>E3SN54</accession>
<proteinExistence type="predicted"/>
<dbReference type="KEGG" id="vg:10327136"/>
<keyword evidence="1" id="KW-0812">Transmembrane</keyword>
<gene>
    <name evidence="2" type="ORF">PHM1_223</name>
</gene>
<dbReference type="Proteomes" id="UP000006530">
    <property type="component" value="Segment"/>
</dbReference>
<reference evidence="2 3" key="1">
    <citation type="journal article" date="2010" name="Environ. Microbiol.">
        <title>Genomic analysis of oceanic cyanobacterial myoviruses compared with T4-like myoviruses from diverse hosts and environments.</title>
        <authorList>
            <person name="Sullivan M.B."/>
            <person name="Huang K.H."/>
            <person name="Ignacio-Espinoza J.C."/>
            <person name="Berlin A.M."/>
            <person name="Kelly L."/>
            <person name="Weigele P.R."/>
            <person name="DeFrancesco A.S."/>
            <person name="Kern S.E."/>
            <person name="Thompson L.R."/>
            <person name="Young S."/>
            <person name="Yandava C."/>
            <person name="Fu R."/>
            <person name="Krastins B."/>
            <person name="Chase M."/>
            <person name="Sarracino D."/>
            <person name="Osburne M.S."/>
            <person name="Henn M.R."/>
            <person name="Chisholm S.W."/>
        </authorList>
    </citation>
    <scope>NUCLEOTIDE SEQUENCE [LARGE SCALE GENOMIC DNA]</scope>
    <source>
        <strain evidence="2">M4-247</strain>
    </source>
</reference>
<sequence>MIVWSIVWMVTILVVCVSVVIYYILRWDHFFPND</sequence>
<keyword evidence="3" id="KW-1185">Reference proteome</keyword>
<organism evidence="2 3">
    <name type="scientific">Prochlorococcus phage P-HM1</name>
    <dbReference type="NCBI Taxonomy" id="445700"/>
    <lineage>
        <taxon>Viruses</taxon>
        <taxon>Duplodnaviria</taxon>
        <taxon>Heunggongvirae</taxon>
        <taxon>Uroviricota</taxon>
        <taxon>Caudoviricetes</taxon>
        <taxon>Eurybiavirus</taxon>
        <taxon>Eurybiavirus PHM2</taxon>
    </lineage>
</organism>
<keyword evidence="1" id="KW-1133">Transmembrane helix</keyword>
<dbReference type="RefSeq" id="YP_004322648.1">
    <property type="nucleotide sequence ID" value="NC_015280.1"/>
</dbReference>
<keyword evidence="1" id="KW-0472">Membrane</keyword>
<evidence type="ECO:0000313" key="2">
    <source>
        <dbReference type="EMBL" id="ADO98847.1"/>
    </source>
</evidence>
<name>E3SN54_9CAUD</name>
<feature type="transmembrane region" description="Helical" evidence="1">
    <location>
        <begin position="6"/>
        <end position="25"/>
    </location>
</feature>
<dbReference type="GeneID" id="10327136"/>
<evidence type="ECO:0000256" key="1">
    <source>
        <dbReference type="SAM" id="Phobius"/>
    </source>
</evidence>
<evidence type="ECO:0000313" key="3">
    <source>
        <dbReference type="Proteomes" id="UP000006530"/>
    </source>
</evidence>
<protein>
    <submittedName>
        <fullName evidence="2">Uncharacterized protein</fullName>
    </submittedName>
</protein>
<dbReference type="EMBL" id="GU071101">
    <property type="protein sequence ID" value="ADO98847.1"/>
    <property type="molecule type" value="Genomic_DNA"/>
</dbReference>